<feature type="transmembrane region" description="Helical" evidence="10">
    <location>
        <begin position="572"/>
        <end position="592"/>
    </location>
</feature>
<dbReference type="STRING" id="94208.A0A2S4KQF7"/>
<dbReference type="CDD" id="cd03233">
    <property type="entry name" value="ABCG_PDR_domain1"/>
    <property type="match status" value="1"/>
</dbReference>
<evidence type="ECO:0000256" key="6">
    <source>
        <dbReference type="ARBA" id="ARBA00022840"/>
    </source>
</evidence>
<dbReference type="SUPFAM" id="SSF52540">
    <property type="entry name" value="P-loop containing nucleoside triphosphate hydrolases"/>
    <property type="match status" value="2"/>
</dbReference>
<dbReference type="Pfam" id="PF01061">
    <property type="entry name" value="ABC2_membrane"/>
    <property type="match status" value="2"/>
</dbReference>
<dbReference type="Pfam" id="PF19055">
    <property type="entry name" value="ABC2_membrane_7"/>
    <property type="match status" value="1"/>
</dbReference>
<evidence type="ECO:0000313" key="13">
    <source>
        <dbReference type="Proteomes" id="UP000237481"/>
    </source>
</evidence>
<dbReference type="PROSITE" id="PS00211">
    <property type="entry name" value="ABC_TRANSPORTER_1"/>
    <property type="match status" value="1"/>
</dbReference>
<dbReference type="OrthoDB" id="245989at2759"/>
<evidence type="ECO:0000313" key="12">
    <source>
        <dbReference type="EMBL" id="POR32423.1"/>
    </source>
</evidence>
<dbReference type="InterPro" id="IPR010929">
    <property type="entry name" value="PDR_CDR_ABC"/>
</dbReference>
<keyword evidence="6" id="KW-0067">ATP-binding</keyword>
<keyword evidence="13" id="KW-1185">Reference proteome</keyword>
<dbReference type="GO" id="GO:0016887">
    <property type="term" value="F:ATP hydrolysis activity"/>
    <property type="evidence" value="ECO:0007669"/>
    <property type="project" value="InterPro"/>
</dbReference>
<feature type="transmembrane region" description="Helical" evidence="10">
    <location>
        <begin position="1302"/>
        <end position="1328"/>
    </location>
</feature>
<comment type="subcellular location">
    <subcellularLocation>
        <location evidence="1">Membrane</location>
        <topology evidence="1">Multi-pass membrane protein</topology>
    </subcellularLocation>
</comment>
<feature type="domain" description="ABC transporter" evidence="11">
    <location>
        <begin position="173"/>
        <end position="424"/>
    </location>
</feature>
<accession>A0A2S4KQF7</accession>
<proteinExistence type="inferred from homology"/>
<feature type="compositionally biased region" description="Basic and acidic residues" evidence="9">
    <location>
        <begin position="61"/>
        <end position="75"/>
    </location>
</feature>
<dbReference type="FunFam" id="3.40.50.300:FF:000054">
    <property type="entry name" value="ABC multidrug transporter atrF"/>
    <property type="match status" value="1"/>
</dbReference>
<evidence type="ECO:0000256" key="9">
    <source>
        <dbReference type="SAM" id="MobiDB-lite"/>
    </source>
</evidence>
<dbReference type="Pfam" id="PF14510">
    <property type="entry name" value="ABC_trans_N"/>
    <property type="match status" value="1"/>
</dbReference>
<sequence>MSSPANQTPGNGEAAAGSSERQHELSRSQAGTAVEAPKETGSPVSSQSDHDATDSDSSEQPVHRHETGTMIGHDDRTELVRIATALSRRRSSVTVHPLPSNALGAIDEYDTVFDPEHSDFDLSKWLRRFVEQLQEQGLTARRTGVAYRNLDVFGSGSALQLQQTVGTTLMAPLRLGEFLSFGKKEPKHILHGFEGLLKEGELLVVLGRPGSGCSTLLKTLCGELEGLKLGEKSSIHYNGIPQKQMQREFKGETVYNQEVDKHFPHLTVGQTLEFAASVRTPSHRIQGMSRVEFCRYIAQVVMAVFGLSHTYNTKVGNDFVRGVSGGERKRVSIAEMVLAGSPFSAWDNSTRGLDSATAFKFVQSMRMASDLGSLANAVAIYQASQAIYDLFDKATVLYEGRQIYFGPANQARRFFEKQGWHCPARQTTGDFLTSVTNPQERRAREGMENKVPRTPEEFERYWRQSPECKALKDEIDSHERVYLGEQQQESVAQFREQKNYRQAKHVRPRSPYTISIWMQVKLNTQRAYQRIWNDISATLTQTLSQFVMALIIGSIFFDTPDATVGFYSKGSVLFMAVLLNALTAISEITSLYEQRPIVEKHASYAFYHPATEAAAGIVADIPIKFVTATVFNIVLYFLSGLRREPSQFFIYFMITYMSIFVMSAVFRTMAAATKTVSQAMALSGVLVLALVIYTGFAIRVPDMHPWFSWIRWVNPIFYAFEILVANEFHGRQFTCSNIVPPYSPPVGDSWICSVAGAVAGQYTVSGDAFIATNYEYYYSNVWRNFGILWAFLIGFMILYFIVTELNSSTTSTAEALVFQRGHVPQYLQKGNQKLVQENGASAKDDKQTSTEGDVADVKGLEPQTDIFTWRDVVYDIEIKGQPRRLLDHVSGWVKPGTLTALMGVSGAGKTTLLDALAQRTTMGVITGDMFVNGKPLEPSFQRKTGYVQQQDLHLETSTVRESLRFSAMLRQPKSVSKKEKYEFVEEVIKMLNMEDFANAVVGVPGEGLNVEQRKLLTIGVELAAKPKLLLFLDEPTSGLDSQSSWAICAFLRKLADSGQAILCTVHQPSAILFQAFDRLLFLAKGGKTVYFGDIGENSRTLLDYFESNGARKCSDDENPAEYMLEVVNSGSNGKGQDWHTVWKGSNESQASQVEIDRIHSEKQHTREGAATEHVEGRSHEHSEFAMPFTTQIQVVTRRVFQQYWRMPSYIFAKWMLAAFAGQSAPVVAASGDRLLTLHKQGLFIGFSFFDVNNTEAGTQNVIFSVFMVTTIFSTVIQPLFLTQRSLYEVRERPSKAYSWKAFIIANILVEVPYQIVTGVLIYACFYYPVVGVQSSDRQGLVLLFVLQLFLFASTFAQMTVVAMPDAQTASSIVTVLTLMSIIFSGVLQTANALPGFWIFMYRVSVFAYWIGGIVGTELHGRPISCSATETSIFNPPSGMSCGDYLAPLLQKAPGQLQNPGAMEQCRYCAVTDADQLLASSGIFWSERWRNFGLVWVYIVFNICVTVLLYYTFRVKKGTGGFSGFRLPWSKKAKKGSS</sequence>
<keyword evidence="5" id="KW-0547">Nucleotide-binding</keyword>
<dbReference type="Gene3D" id="3.40.50.300">
    <property type="entry name" value="P-loop containing nucleotide triphosphate hydrolases"/>
    <property type="match status" value="2"/>
</dbReference>
<evidence type="ECO:0000256" key="7">
    <source>
        <dbReference type="ARBA" id="ARBA00022989"/>
    </source>
</evidence>
<feature type="transmembrane region" description="Helical" evidence="10">
    <location>
        <begin position="1396"/>
        <end position="1414"/>
    </location>
</feature>
<feature type="compositionally biased region" description="Polar residues" evidence="9">
    <location>
        <begin position="1"/>
        <end position="10"/>
    </location>
</feature>
<feature type="transmembrane region" description="Helical" evidence="10">
    <location>
        <begin position="613"/>
        <end position="636"/>
    </location>
</feature>
<evidence type="ECO:0000256" key="8">
    <source>
        <dbReference type="ARBA" id="ARBA00023136"/>
    </source>
</evidence>
<keyword evidence="4 10" id="KW-0812">Transmembrane</keyword>
<feature type="transmembrane region" description="Helical" evidence="10">
    <location>
        <begin position="1492"/>
        <end position="1512"/>
    </location>
</feature>
<gene>
    <name evidence="12" type="ORF">TPAR_07369</name>
</gene>
<feature type="transmembrane region" description="Helical" evidence="10">
    <location>
        <begin position="679"/>
        <end position="700"/>
    </location>
</feature>
<evidence type="ECO:0000256" key="3">
    <source>
        <dbReference type="ARBA" id="ARBA00022448"/>
    </source>
</evidence>
<comment type="similarity">
    <text evidence="2">Belongs to the ABC transporter superfamily. ABCG family. PDR (TC 3.A.1.205) subfamily.</text>
</comment>
<feature type="transmembrane region" description="Helical" evidence="10">
    <location>
        <begin position="1340"/>
        <end position="1362"/>
    </location>
</feature>
<keyword evidence="3" id="KW-0813">Transport</keyword>
<feature type="transmembrane region" description="Helical" evidence="10">
    <location>
        <begin position="785"/>
        <end position="802"/>
    </location>
</feature>
<dbReference type="EMBL" id="PKSG01000851">
    <property type="protein sequence ID" value="POR32423.1"/>
    <property type="molecule type" value="Genomic_DNA"/>
</dbReference>
<dbReference type="InterPro" id="IPR034003">
    <property type="entry name" value="ABCG_PDR_2"/>
</dbReference>
<feature type="transmembrane region" description="Helical" evidence="10">
    <location>
        <begin position="1261"/>
        <end position="1281"/>
    </location>
</feature>
<feature type="transmembrane region" description="Helical" evidence="10">
    <location>
        <begin position="535"/>
        <end position="557"/>
    </location>
</feature>
<organism evidence="12 13">
    <name type="scientific">Tolypocladium paradoxum</name>
    <dbReference type="NCBI Taxonomy" id="94208"/>
    <lineage>
        <taxon>Eukaryota</taxon>
        <taxon>Fungi</taxon>
        <taxon>Dikarya</taxon>
        <taxon>Ascomycota</taxon>
        <taxon>Pezizomycotina</taxon>
        <taxon>Sordariomycetes</taxon>
        <taxon>Hypocreomycetidae</taxon>
        <taxon>Hypocreales</taxon>
        <taxon>Ophiocordycipitaceae</taxon>
        <taxon>Tolypocladium</taxon>
    </lineage>
</organism>
<protein>
    <submittedName>
        <fullName evidence="12">ABC transporter CDR4</fullName>
    </submittedName>
</protein>
<dbReference type="InterPro" id="IPR013525">
    <property type="entry name" value="ABC2_TM"/>
</dbReference>
<evidence type="ECO:0000259" key="11">
    <source>
        <dbReference type="PROSITE" id="PS50893"/>
    </source>
</evidence>
<feature type="domain" description="ABC transporter" evidence="11">
    <location>
        <begin position="867"/>
        <end position="1109"/>
    </location>
</feature>
<dbReference type="Pfam" id="PF00005">
    <property type="entry name" value="ABC_tran"/>
    <property type="match status" value="2"/>
</dbReference>
<feature type="transmembrane region" description="Helical" evidence="10">
    <location>
        <begin position="648"/>
        <end position="667"/>
    </location>
</feature>
<dbReference type="InterPro" id="IPR003439">
    <property type="entry name" value="ABC_transporter-like_ATP-bd"/>
</dbReference>
<dbReference type="InterPro" id="IPR029481">
    <property type="entry name" value="ABC_trans_N"/>
</dbReference>
<dbReference type="InterPro" id="IPR017871">
    <property type="entry name" value="ABC_transporter-like_CS"/>
</dbReference>
<dbReference type="InterPro" id="IPR043926">
    <property type="entry name" value="ABCG_dom"/>
</dbReference>
<name>A0A2S4KQF7_9HYPO</name>
<dbReference type="GO" id="GO:0005524">
    <property type="term" value="F:ATP binding"/>
    <property type="evidence" value="ECO:0007669"/>
    <property type="project" value="UniProtKB-KW"/>
</dbReference>
<dbReference type="GO" id="GO:0016020">
    <property type="term" value="C:membrane"/>
    <property type="evidence" value="ECO:0007669"/>
    <property type="project" value="UniProtKB-SubCell"/>
</dbReference>
<dbReference type="GO" id="GO:0140359">
    <property type="term" value="F:ABC-type transporter activity"/>
    <property type="evidence" value="ECO:0007669"/>
    <property type="project" value="InterPro"/>
</dbReference>
<keyword evidence="7 10" id="KW-1133">Transmembrane helix</keyword>
<evidence type="ECO:0000256" key="2">
    <source>
        <dbReference type="ARBA" id="ARBA00006012"/>
    </source>
</evidence>
<dbReference type="PANTHER" id="PTHR19241">
    <property type="entry name" value="ATP-BINDING CASSETTE TRANSPORTER"/>
    <property type="match status" value="1"/>
</dbReference>
<feature type="region of interest" description="Disordered" evidence="9">
    <location>
        <begin position="1"/>
        <end position="75"/>
    </location>
</feature>
<dbReference type="CDD" id="cd03232">
    <property type="entry name" value="ABCG_PDR_domain2"/>
    <property type="match status" value="1"/>
</dbReference>
<evidence type="ECO:0000256" key="4">
    <source>
        <dbReference type="ARBA" id="ARBA00022692"/>
    </source>
</evidence>
<evidence type="ECO:0000256" key="10">
    <source>
        <dbReference type="SAM" id="Phobius"/>
    </source>
</evidence>
<reference evidence="12 13" key="1">
    <citation type="submission" date="2018-01" db="EMBL/GenBank/DDBJ databases">
        <title>Harnessing the power of phylogenomics to disentangle the directionality and signatures of interkingdom host jumping in the parasitic fungal genus Tolypocladium.</title>
        <authorList>
            <person name="Quandt C.A."/>
            <person name="Patterson W."/>
            <person name="Spatafora J.W."/>
        </authorList>
    </citation>
    <scope>NUCLEOTIDE SEQUENCE [LARGE SCALE GENOMIC DNA]</scope>
    <source>
        <strain evidence="12 13">NRBC 100945</strain>
    </source>
</reference>
<dbReference type="InterPro" id="IPR034001">
    <property type="entry name" value="ABCG_PDR_1"/>
</dbReference>
<dbReference type="InterPro" id="IPR003593">
    <property type="entry name" value="AAA+_ATPase"/>
</dbReference>
<dbReference type="Proteomes" id="UP000237481">
    <property type="component" value="Unassembled WGS sequence"/>
</dbReference>
<comment type="caution">
    <text evidence="12">The sequence shown here is derived from an EMBL/GenBank/DDBJ whole genome shotgun (WGS) entry which is preliminary data.</text>
</comment>
<keyword evidence="8 10" id="KW-0472">Membrane</keyword>
<dbReference type="PROSITE" id="PS50893">
    <property type="entry name" value="ABC_TRANSPORTER_2"/>
    <property type="match status" value="2"/>
</dbReference>
<evidence type="ECO:0000256" key="5">
    <source>
        <dbReference type="ARBA" id="ARBA00022741"/>
    </source>
</evidence>
<dbReference type="Pfam" id="PF06422">
    <property type="entry name" value="PDR_CDR"/>
    <property type="match status" value="2"/>
</dbReference>
<dbReference type="InterPro" id="IPR027417">
    <property type="entry name" value="P-loop_NTPase"/>
</dbReference>
<dbReference type="SMART" id="SM00382">
    <property type="entry name" value="AAA"/>
    <property type="match status" value="2"/>
</dbReference>
<evidence type="ECO:0000256" key="1">
    <source>
        <dbReference type="ARBA" id="ARBA00004141"/>
    </source>
</evidence>
<feature type="transmembrane region" description="Helical" evidence="10">
    <location>
        <begin position="1369"/>
        <end position="1390"/>
    </location>
</feature>